<keyword evidence="2" id="KW-1185">Reference proteome</keyword>
<reference evidence="1" key="1">
    <citation type="submission" date="2021-01" db="UniProtKB">
        <authorList>
            <consortium name="EnsemblMetazoa"/>
        </authorList>
    </citation>
    <scope>IDENTIFICATION</scope>
</reference>
<name>A0A7M5UJC7_9CNID</name>
<dbReference type="Gene3D" id="3.30.40.10">
    <property type="entry name" value="Zinc/RING finger domain, C3HC4 (zinc finger)"/>
    <property type="match status" value="1"/>
</dbReference>
<dbReference type="InterPro" id="IPR011011">
    <property type="entry name" value="Znf_FYVE_PHD"/>
</dbReference>
<dbReference type="SUPFAM" id="SSF57903">
    <property type="entry name" value="FYVE/PHD zinc finger"/>
    <property type="match status" value="1"/>
</dbReference>
<dbReference type="EnsemblMetazoa" id="CLYHEMT000513.1">
    <property type="protein sequence ID" value="CLYHEMP000513.1"/>
    <property type="gene ID" value="CLYHEMG000513"/>
</dbReference>
<accession>A0A7M5UJC7</accession>
<dbReference type="Proteomes" id="UP000594262">
    <property type="component" value="Unplaced"/>
</dbReference>
<dbReference type="GeneID" id="136800140"/>
<proteinExistence type="predicted"/>
<dbReference type="RefSeq" id="XP_066912852.1">
    <property type="nucleotide sequence ID" value="XM_067056751.1"/>
</dbReference>
<dbReference type="InterPro" id="IPR038765">
    <property type="entry name" value="Papain-like_cys_pep_sf"/>
</dbReference>
<dbReference type="SUPFAM" id="SSF54001">
    <property type="entry name" value="Cysteine proteinases"/>
    <property type="match status" value="1"/>
</dbReference>
<dbReference type="InterPro" id="IPR013083">
    <property type="entry name" value="Znf_RING/FYVE/PHD"/>
</dbReference>
<dbReference type="OrthoDB" id="413122at2759"/>
<sequence>MFGFDEKWSVDVCNHTMQPDLVSCGVFCLWYAELIITAGEVPEILRPPEIRLFRQRIAETLLWIGGNGDWCQKFCRVCGESTPPKKIRPRTKPKWVQCDLCIPPAWYHNVCVGIPNDVTLCDAEFRCDSVNEMVR</sequence>
<dbReference type="AlphaFoldDB" id="A0A7M5UJC7"/>
<evidence type="ECO:0008006" key="3">
    <source>
        <dbReference type="Google" id="ProtNLM"/>
    </source>
</evidence>
<evidence type="ECO:0000313" key="2">
    <source>
        <dbReference type="Proteomes" id="UP000594262"/>
    </source>
</evidence>
<organism evidence="1 2">
    <name type="scientific">Clytia hemisphaerica</name>
    <dbReference type="NCBI Taxonomy" id="252671"/>
    <lineage>
        <taxon>Eukaryota</taxon>
        <taxon>Metazoa</taxon>
        <taxon>Cnidaria</taxon>
        <taxon>Hydrozoa</taxon>
        <taxon>Hydroidolina</taxon>
        <taxon>Leptothecata</taxon>
        <taxon>Obeliida</taxon>
        <taxon>Clytiidae</taxon>
        <taxon>Clytia</taxon>
    </lineage>
</organism>
<evidence type="ECO:0000313" key="1">
    <source>
        <dbReference type="EnsemblMetazoa" id="CLYHEMP000513.1"/>
    </source>
</evidence>
<protein>
    <recommendedName>
        <fullName evidence="3">Ubiquitin-like protease family profile domain-containing protein</fullName>
    </recommendedName>
</protein>